<accession>A0A6A5GFH8</accession>
<name>A0A6A5GFH8_CAERE</name>
<organism evidence="2 3">
    <name type="scientific">Caenorhabditis remanei</name>
    <name type="common">Caenorhabditis vulgaris</name>
    <dbReference type="NCBI Taxonomy" id="31234"/>
    <lineage>
        <taxon>Eukaryota</taxon>
        <taxon>Metazoa</taxon>
        <taxon>Ecdysozoa</taxon>
        <taxon>Nematoda</taxon>
        <taxon>Chromadorea</taxon>
        <taxon>Rhabditida</taxon>
        <taxon>Rhabditina</taxon>
        <taxon>Rhabditomorpha</taxon>
        <taxon>Rhabditoidea</taxon>
        <taxon>Rhabditidae</taxon>
        <taxon>Peloderinae</taxon>
        <taxon>Caenorhabditis</taxon>
    </lineage>
</organism>
<evidence type="ECO:0000313" key="3">
    <source>
        <dbReference type="Proteomes" id="UP000483820"/>
    </source>
</evidence>
<protein>
    <submittedName>
        <fullName evidence="2">Uncharacterized protein</fullName>
    </submittedName>
</protein>
<evidence type="ECO:0000313" key="2">
    <source>
        <dbReference type="EMBL" id="KAF1753987.1"/>
    </source>
</evidence>
<proteinExistence type="predicted"/>
<dbReference type="Proteomes" id="UP000483820">
    <property type="component" value="Chromosome V"/>
</dbReference>
<dbReference type="CTD" id="9798063"/>
<evidence type="ECO:0000313" key="1">
    <source>
        <dbReference type="EMBL" id="KAF1753985.1"/>
    </source>
</evidence>
<comment type="caution">
    <text evidence="2">The sequence shown here is derived from an EMBL/GenBank/DDBJ whole genome shotgun (WGS) entry which is preliminary data.</text>
</comment>
<dbReference type="RefSeq" id="XP_003102634.2">
    <property type="nucleotide sequence ID" value="XM_003102586.2"/>
</dbReference>
<dbReference type="AlphaFoldDB" id="A0A6A5GFH8"/>
<dbReference type="EMBL" id="WUAV01000005">
    <property type="protein sequence ID" value="KAF1753987.1"/>
    <property type="molecule type" value="Genomic_DNA"/>
</dbReference>
<dbReference type="EMBL" id="WUAV01000005">
    <property type="protein sequence ID" value="KAF1753985.1"/>
    <property type="molecule type" value="Genomic_DNA"/>
</dbReference>
<sequence>MDIKQNPSDWKDADPPYRSLAEIPRYAKPIKKSVSFMDISEPNFTRFRAVESYGPRNYEFRRLEESTISTAPAMIEVVVRAYQFVSHSRVWSTWILVEVESQREHAVRAFELNGEFFLQKTPEALGVRPFRSTGPSEQWAALHSAIVDYVDVTAPRPRYSTSRLSSMRLIRENESVCGCLPSLSHQDSNGLSEFCKTRQIAQKAMLQLHHKLQSRSLDSILSLKWRFP</sequence>
<reference evidence="2 3" key="1">
    <citation type="submission" date="2019-12" db="EMBL/GenBank/DDBJ databases">
        <title>Chromosome-level assembly of the Caenorhabditis remanei genome.</title>
        <authorList>
            <person name="Teterina A.A."/>
            <person name="Willis J.H."/>
            <person name="Phillips P.C."/>
        </authorList>
    </citation>
    <scope>NUCLEOTIDE SEQUENCE [LARGE SCALE GENOMIC DNA]</scope>
    <source>
        <strain evidence="2 3">PX506</strain>
        <tissue evidence="2">Whole organism</tissue>
    </source>
</reference>
<gene>
    <name evidence="1" type="ORF">GCK72_020542</name>
    <name evidence="2" type="ORF">GCK72_020545</name>
</gene>
<dbReference type="KEGG" id="crq:GCK72_020542"/>
<dbReference type="GeneID" id="9798063"/>